<evidence type="ECO:0000256" key="1">
    <source>
        <dbReference type="SAM" id="Phobius"/>
    </source>
</evidence>
<evidence type="ECO:0008006" key="4">
    <source>
        <dbReference type="Google" id="ProtNLM"/>
    </source>
</evidence>
<dbReference type="InterPro" id="IPR010321">
    <property type="entry name" value="DUF922"/>
</dbReference>
<feature type="transmembrane region" description="Helical" evidence="1">
    <location>
        <begin position="12"/>
        <end position="34"/>
    </location>
</feature>
<comment type="caution">
    <text evidence="2">The sequence shown here is derived from an EMBL/GenBank/DDBJ whole genome shotgun (WGS) entry which is preliminary data.</text>
</comment>
<sequence>MNSRISKALGTNASIVFGHFIMFSYLILLSHIAMSETLPLGYSLSVEYQPYSVNGGTVAEINRSFHENKPQHLKDRGFDGLTNWQYQTSHNSETCELSKLDVNITYTLPQIQRSEANRDVVDEFKSYMGKLYRHEEMHCAIAAKLFQEVYLAYKQGESGDCKHQLTVVDDLYASLQQQSDEFDSYTNHGETELLASPFGEEAYYAHCRITLSKYLTNMKE</sequence>
<accession>A0A2N7IIH7</accession>
<protein>
    <recommendedName>
        <fullName evidence="4">DUF922 domain-containing protein</fullName>
    </recommendedName>
</protein>
<keyword evidence="1" id="KW-0812">Transmembrane</keyword>
<evidence type="ECO:0000313" key="3">
    <source>
        <dbReference type="Proteomes" id="UP000235746"/>
    </source>
</evidence>
<dbReference type="Pfam" id="PF06037">
    <property type="entry name" value="DUF922"/>
    <property type="match status" value="1"/>
</dbReference>
<dbReference type="AlphaFoldDB" id="A0A2N7IIH7"/>
<organism evidence="2 3">
    <name type="scientific">Vibrio lentus</name>
    <dbReference type="NCBI Taxonomy" id="136468"/>
    <lineage>
        <taxon>Bacteria</taxon>
        <taxon>Pseudomonadati</taxon>
        <taxon>Pseudomonadota</taxon>
        <taxon>Gammaproteobacteria</taxon>
        <taxon>Vibrionales</taxon>
        <taxon>Vibrionaceae</taxon>
        <taxon>Vibrio</taxon>
    </lineage>
</organism>
<proteinExistence type="predicted"/>
<dbReference type="Proteomes" id="UP000235746">
    <property type="component" value="Unassembled WGS sequence"/>
</dbReference>
<reference evidence="3" key="1">
    <citation type="submission" date="2016-07" db="EMBL/GenBank/DDBJ databases">
        <title>Nontailed viruses are major unrecognized killers of bacteria in the ocean.</title>
        <authorList>
            <person name="Kauffman K."/>
            <person name="Hussain F."/>
            <person name="Yang J."/>
            <person name="Arevalo P."/>
            <person name="Brown J."/>
            <person name="Cutler M."/>
            <person name="Kelly L."/>
            <person name="Polz M.F."/>
        </authorList>
    </citation>
    <scope>NUCLEOTIDE SEQUENCE [LARGE SCALE GENOMIC DNA]</scope>
    <source>
        <strain evidence="3">10N.261.51.B8</strain>
    </source>
</reference>
<dbReference type="EMBL" id="MCYL01000011">
    <property type="protein sequence ID" value="PML57393.1"/>
    <property type="molecule type" value="Genomic_DNA"/>
</dbReference>
<keyword evidence="1" id="KW-1133">Transmembrane helix</keyword>
<evidence type="ECO:0000313" key="2">
    <source>
        <dbReference type="EMBL" id="PML57393.1"/>
    </source>
</evidence>
<name>A0A2N7IIH7_9VIBR</name>
<gene>
    <name evidence="2" type="ORF">BCT74_19220</name>
</gene>
<keyword evidence="1" id="KW-0472">Membrane</keyword>